<dbReference type="InterPro" id="IPR036390">
    <property type="entry name" value="WH_DNA-bd_sf"/>
</dbReference>
<evidence type="ECO:0000259" key="4">
    <source>
        <dbReference type="PROSITE" id="PS51063"/>
    </source>
</evidence>
<name>A0AA87WDU3_9BRAD</name>
<dbReference type="AlphaFoldDB" id="A0AA87WDU3"/>
<organism evidence="5 6">
    <name type="scientific">Bradyrhizobium guangdongense</name>
    <dbReference type="NCBI Taxonomy" id="1325090"/>
    <lineage>
        <taxon>Bacteria</taxon>
        <taxon>Pseudomonadati</taxon>
        <taxon>Pseudomonadota</taxon>
        <taxon>Alphaproteobacteria</taxon>
        <taxon>Hyphomicrobiales</taxon>
        <taxon>Nitrobacteraceae</taxon>
        <taxon>Bradyrhizobium</taxon>
    </lineage>
</organism>
<keyword evidence="1" id="KW-0805">Transcription regulation</keyword>
<dbReference type="PROSITE" id="PS51063">
    <property type="entry name" value="HTH_CRP_2"/>
    <property type="match status" value="1"/>
</dbReference>
<dbReference type="InterPro" id="IPR012318">
    <property type="entry name" value="HTH_CRP"/>
</dbReference>
<reference evidence="5" key="2">
    <citation type="submission" date="2022-12" db="EMBL/GenBank/DDBJ databases">
        <authorList>
            <person name="Sun Q."/>
            <person name="Zhou Y."/>
        </authorList>
    </citation>
    <scope>NUCLEOTIDE SEQUENCE</scope>
    <source>
        <strain evidence="5">CGMCC 1.15034</strain>
    </source>
</reference>
<dbReference type="Gene3D" id="2.60.120.10">
    <property type="entry name" value="Jelly Rolls"/>
    <property type="match status" value="1"/>
</dbReference>
<dbReference type="InterPro" id="IPR014710">
    <property type="entry name" value="RmlC-like_jellyroll"/>
</dbReference>
<evidence type="ECO:0000256" key="2">
    <source>
        <dbReference type="ARBA" id="ARBA00023125"/>
    </source>
</evidence>
<dbReference type="Proteomes" id="UP000625079">
    <property type="component" value="Unassembled WGS sequence"/>
</dbReference>
<dbReference type="PANTHER" id="PTHR24567:SF74">
    <property type="entry name" value="HTH-TYPE TRANSCRIPTIONAL REGULATOR ARCR"/>
    <property type="match status" value="1"/>
</dbReference>
<keyword evidence="3" id="KW-0804">Transcription</keyword>
<evidence type="ECO:0000256" key="3">
    <source>
        <dbReference type="ARBA" id="ARBA00023163"/>
    </source>
</evidence>
<dbReference type="Gene3D" id="1.10.10.10">
    <property type="entry name" value="Winged helix-like DNA-binding domain superfamily/Winged helix DNA-binding domain"/>
    <property type="match status" value="1"/>
</dbReference>
<sequence>MLPRNWMSNARRTLDWFRMTASGRPPNRLVQMLDAADFDLMRPHLVAIELVRETVLGETGAALRYVHFPHDGAVSITVSLSEGQMIEVAMLGRDGLIGGGAALADGIAASDAVVLFPGTASALEVPAFRAIAAASAPFRSLMIRHEQALFAHAQQSLVCNTLHPVEARLARWLLRARDLSDSDILPLTQEALAQMMGVRRNAISLVAHTLQLAGIIRYSRGQIEITDLRALEATSCGCYAAVKAHHARLLTPSG</sequence>
<comment type="caution">
    <text evidence="5">The sequence shown here is derived from an EMBL/GenBank/DDBJ whole genome shotgun (WGS) entry which is preliminary data.</text>
</comment>
<proteinExistence type="predicted"/>
<feature type="domain" description="HTH crp-type" evidence="4">
    <location>
        <begin position="163"/>
        <end position="229"/>
    </location>
</feature>
<dbReference type="GO" id="GO:0003700">
    <property type="term" value="F:DNA-binding transcription factor activity"/>
    <property type="evidence" value="ECO:0007669"/>
    <property type="project" value="TreeGrafter"/>
</dbReference>
<evidence type="ECO:0000256" key="1">
    <source>
        <dbReference type="ARBA" id="ARBA00023015"/>
    </source>
</evidence>
<dbReference type="GO" id="GO:0005829">
    <property type="term" value="C:cytosol"/>
    <property type="evidence" value="ECO:0007669"/>
    <property type="project" value="TreeGrafter"/>
</dbReference>
<keyword evidence="2" id="KW-0238">DNA-binding</keyword>
<dbReference type="SUPFAM" id="SSF51206">
    <property type="entry name" value="cAMP-binding domain-like"/>
    <property type="match status" value="1"/>
</dbReference>
<accession>A0AA87WDU3</accession>
<dbReference type="EMBL" id="BMHC01000024">
    <property type="protein sequence ID" value="GGI32251.1"/>
    <property type="molecule type" value="Genomic_DNA"/>
</dbReference>
<protein>
    <recommendedName>
        <fullName evidence="4">HTH crp-type domain-containing protein</fullName>
    </recommendedName>
</protein>
<evidence type="ECO:0000313" key="5">
    <source>
        <dbReference type="EMBL" id="GGI32251.1"/>
    </source>
</evidence>
<dbReference type="InterPro" id="IPR036388">
    <property type="entry name" value="WH-like_DNA-bd_sf"/>
</dbReference>
<dbReference type="SUPFAM" id="SSF46785">
    <property type="entry name" value="Winged helix' DNA-binding domain"/>
    <property type="match status" value="1"/>
</dbReference>
<dbReference type="PANTHER" id="PTHR24567">
    <property type="entry name" value="CRP FAMILY TRANSCRIPTIONAL REGULATORY PROTEIN"/>
    <property type="match status" value="1"/>
</dbReference>
<dbReference type="InterPro" id="IPR050397">
    <property type="entry name" value="Env_Response_Regulators"/>
</dbReference>
<dbReference type="InterPro" id="IPR018490">
    <property type="entry name" value="cNMP-bd_dom_sf"/>
</dbReference>
<dbReference type="FunFam" id="1.10.10.10:FF:000474">
    <property type="entry name" value="Putative transcriptional regulator, Crp/Fnr family"/>
    <property type="match status" value="1"/>
</dbReference>
<reference evidence="5" key="1">
    <citation type="journal article" date="2014" name="Int. J. Syst. Evol. Microbiol.">
        <title>Complete genome sequence of Corynebacterium casei LMG S-19264T (=DSM 44701T), isolated from a smear-ripened cheese.</title>
        <authorList>
            <consortium name="US DOE Joint Genome Institute (JGI-PGF)"/>
            <person name="Walter F."/>
            <person name="Albersmeier A."/>
            <person name="Kalinowski J."/>
            <person name="Ruckert C."/>
        </authorList>
    </citation>
    <scope>NUCLEOTIDE SEQUENCE</scope>
    <source>
        <strain evidence="5">CGMCC 1.15034</strain>
    </source>
</reference>
<gene>
    <name evidence="5" type="ORF">GCM10010987_68500</name>
</gene>
<dbReference type="Pfam" id="PF13545">
    <property type="entry name" value="HTH_Crp_2"/>
    <property type="match status" value="1"/>
</dbReference>
<dbReference type="GO" id="GO:0003677">
    <property type="term" value="F:DNA binding"/>
    <property type="evidence" value="ECO:0007669"/>
    <property type="project" value="UniProtKB-KW"/>
</dbReference>
<evidence type="ECO:0000313" key="6">
    <source>
        <dbReference type="Proteomes" id="UP000625079"/>
    </source>
</evidence>